<proteinExistence type="predicted"/>
<organism evidence="4 5">
    <name type="scientific">Arenimonas caeni</name>
    <dbReference type="NCBI Taxonomy" id="2058085"/>
    <lineage>
        <taxon>Bacteria</taxon>
        <taxon>Pseudomonadati</taxon>
        <taxon>Pseudomonadota</taxon>
        <taxon>Gammaproteobacteria</taxon>
        <taxon>Lysobacterales</taxon>
        <taxon>Lysobacteraceae</taxon>
        <taxon>Arenimonas</taxon>
    </lineage>
</organism>
<dbReference type="SMART" id="SM00287">
    <property type="entry name" value="SH3b"/>
    <property type="match status" value="1"/>
</dbReference>
<dbReference type="PROSITE" id="PS51781">
    <property type="entry name" value="SH3B"/>
    <property type="match status" value="1"/>
</dbReference>
<gene>
    <name evidence="4" type="ORF">C6N40_13615</name>
</gene>
<sequence length="351" mass="37100">MSNRGKMGFDGIAAGRGDYRADLASCRPASSTIGPSTQSPSSAVGPVRPTSGASRGSSSVSASTPSNGPKSAPTRSSNPPASSGMGWDGILTIAFLGLLLAAILYAGLTDSSGSRASRSEGSSARSAQPNPPQADSPPLFPRAFVTAQRANVRSGPGTSWAPVTQVDQMTEVSIISEEGGWSNVQLPGGQDGYISSSLLERGTFQEVRNLVCKDDEKRKPYSGEILKQTLTGQHQLTVNAGSQDVLVKLRQGTQTVLAFYVNQGQSGVVRSVPEGHFNLMFASGEEFSRKCLEFMSAMQVTADPNTVAFVTTYESDGYNNYQSRVAAEYTLTRVSQGNFVPRSVSADDFRE</sequence>
<feature type="compositionally biased region" description="Pro residues" evidence="1">
    <location>
        <begin position="129"/>
        <end position="140"/>
    </location>
</feature>
<comment type="caution">
    <text evidence="4">The sequence shown here is derived from an EMBL/GenBank/DDBJ whole genome shotgun (WGS) entry which is preliminary data.</text>
</comment>
<keyword evidence="5" id="KW-1185">Reference proteome</keyword>
<dbReference type="Pfam" id="PF08239">
    <property type="entry name" value="SH3_3"/>
    <property type="match status" value="1"/>
</dbReference>
<keyword evidence="2" id="KW-1133">Transmembrane helix</keyword>
<evidence type="ECO:0000259" key="3">
    <source>
        <dbReference type="PROSITE" id="PS51781"/>
    </source>
</evidence>
<feature type="domain" description="SH3b" evidence="3">
    <location>
        <begin position="140"/>
        <end position="203"/>
    </location>
</feature>
<feature type="transmembrane region" description="Helical" evidence="2">
    <location>
        <begin position="89"/>
        <end position="108"/>
    </location>
</feature>
<feature type="region of interest" description="Disordered" evidence="1">
    <location>
        <begin position="26"/>
        <end position="82"/>
    </location>
</feature>
<evidence type="ECO:0000256" key="2">
    <source>
        <dbReference type="SAM" id="Phobius"/>
    </source>
</evidence>
<dbReference type="AlphaFoldDB" id="A0A2P6M5K9"/>
<feature type="compositionally biased region" description="Low complexity" evidence="1">
    <location>
        <begin position="112"/>
        <end position="127"/>
    </location>
</feature>
<dbReference type="EMBL" id="PVLF01000035">
    <property type="protein sequence ID" value="PRH81239.1"/>
    <property type="molecule type" value="Genomic_DNA"/>
</dbReference>
<keyword evidence="2" id="KW-0812">Transmembrane</keyword>
<name>A0A2P6M5K9_9GAMM</name>
<feature type="compositionally biased region" description="Polar residues" evidence="1">
    <location>
        <begin position="67"/>
        <end position="81"/>
    </location>
</feature>
<evidence type="ECO:0000256" key="1">
    <source>
        <dbReference type="SAM" id="MobiDB-lite"/>
    </source>
</evidence>
<evidence type="ECO:0000313" key="4">
    <source>
        <dbReference type="EMBL" id="PRH81239.1"/>
    </source>
</evidence>
<protein>
    <recommendedName>
        <fullName evidence="3">SH3b domain-containing protein</fullName>
    </recommendedName>
</protein>
<dbReference type="Proteomes" id="UP000241736">
    <property type="component" value="Unassembled WGS sequence"/>
</dbReference>
<feature type="region of interest" description="Disordered" evidence="1">
    <location>
        <begin position="112"/>
        <end position="140"/>
    </location>
</feature>
<accession>A0A2P6M5K9</accession>
<dbReference type="Gene3D" id="2.30.30.40">
    <property type="entry name" value="SH3 Domains"/>
    <property type="match status" value="1"/>
</dbReference>
<dbReference type="OrthoDB" id="9806267at2"/>
<feature type="compositionally biased region" description="Low complexity" evidence="1">
    <location>
        <begin position="48"/>
        <end position="66"/>
    </location>
</feature>
<reference evidence="4 5" key="1">
    <citation type="submission" date="2018-03" db="EMBL/GenBank/DDBJ databases">
        <title>Arenimonas caeni sp. nov., isolated from activated sludge.</title>
        <authorList>
            <person name="Liu H."/>
        </authorList>
    </citation>
    <scope>NUCLEOTIDE SEQUENCE [LARGE SCALE GENOMIC DNA]</scope>
    <source>
        <strain evidence="5">z29</strain>
    </source>
</reference>
<evidence type="ECO:0000313" key="5">
    <source>
        <dbReference type="Proteomes" id="UP000241736"/>
    </source>
</evidence>
<keyword evidence="2" id="KW-0472">Membrane</keyword>
<dbReference type="InterPro" id="IPR003646">
    <property type="entry name" value="SH3-like_bac-type"/>
</dbReference>
<feature type="compositionally biased region" description="Polar residues" evidence="1">
    <location>
        <begin position="28"/>
        <end position="42"/>
    </location>
</feature>